<evidence type="ECO:0000256" key="4">
    <source>
        <dbReference type="ARBA" id="ARBA00022490"/>
    </source>
</evidence>
<evidence type="ECO:0000256" key="3">
    <source>
        <dbReference type="ARBA" id="ARBA00019010"/>
    </source>
</evidence>
<dbReference type="SUPFAM" id="SSF52540">
    <property type="entry name" value="P-loop containing nucleoside triphosphate hydrolases"/>
    <property type="match status" value="1"/>
</dbReference>
<dbReference type="GO" id="GO:0016740">
    <property type="term" value="F:transferase activity"/>
    <property type="evidence" value="ECO:0007669"/>
    <property type="project" value="UniProtKB-KW"/>
</dbReference>
<dbReference type="GO" id="GO:0046872">
    <property type="term" value="F:metal ion binding"/>
    <property type="evidence" value="ECO:0007669"/>
    <property type="project" value="UniProtKB-KW"/>
</dbReference>
<evidence type="ECO:0000313" key="12">
    <source>
        <dbReference type="Proteomes" id="UP000179057"/>
    </source>
</evidence>
<dbReference type="PANTHER" id="PTHR33540">
    <property type="entry name" value="TRNA THREONYLCARBAMOYLADENOSINE BIOSYNTHESIS PROTEIN TSAE"/>
    <property type="match status" value="1"/>
</dbReference>
<sequence length="208" mass="23436">MHCHSERGSRIVARVRQPADPAGIQLHFPMLFCIIKSMQYKTTSSTETKKIAKLFAEEVARTKSGKHAFVVVFKGDLGAGKTTFIQGLLRELGVKKKIVSPTFTLLRSYALPAVAFPHLPLSSPRALSYRRRPVSSEPAFQKAHHFDCYRIGDASEMKELGFKKLLSDPQNIILVEWPERITKALPREKITVTLSYGDTINERTIEVK</sequence>
<dbReference type="EMBL" id="MGIV01000023">
    <property type="protein sequence ID" value="OGM93647.1"/>
    <property type="molecule type" value="Genomic_DNA"/>
</dbReference>
<evidence type="ECO:0000256" key="5">
    <source>
        <dbReference type="ARBA" id="ARBA00022694"/>
    </source>
</evidence>
<keyword evidence="8" id="KW-0067">ATP-binding</keyword>
<comment type="subcellular location">
    <subcellularLocation>
        <location evidence="1">Cytoplasm</location>
    </subcellularLocation>
</comment>
<dbReference type="InterPro" id="IPR003442">
    <property type="entry name" value="T6A_TsaE"/>
</dbReference>
<name>A0A1F8DYQ4_9BACT</name>
<protein>
    <recommendedName>
        <fullName evidence="3">tRNA threonylcarbamoyladenosine biosynthesis protein TsaE</fullName>
    </recommendedName>
    <alternativeName>
        <fullName evidence="10">t(6)A37 threonylcarbamoyladenosine biosynthesis protein TsaE</fullName>
    </alternativeName>
</protein>
<keyword evidence="7" id="KW-0547">Nucleotide-binding</keyword>
<evidence type="ECO:0000256" key="8">
    <source>
        <dbReference type="ARBA" id="ARBA00022840"/>
    </source>
</evidence>
<organism evidence="11 12">
    <name type="scientific">Candidatus Wolfebacteria bacterium RIFOXYD1_FULL_48_65</name>
    <dbReference type="NCBI Taxonomy" id="1802561"/>
    <lineage>
        <taxon>Bacteria</taxon>
        <taxon>Candidatus Wolfeibacteriota</taxon>
    </lineage>
</organism>
<dbReference type="GO" id="GO:0002949">
    <property type="term" value="P:tRNA threonylcarbamoyladenosine modification"/>
    <property type="evidence" value="ECO:0007669"/>
    <property type="project" value="InterPro"/>
</dbReference>
<gene>
    <name evidence="11" type="ORF">A2610_00145</name>
</gene>
<keyword evidence="6" id="KW-0479">Metal-binding</keyword>
<evidence type="ECO:0000256" key="2">
    <source>
        <dbReference type="ARBA" id="ARBA00007599"/>
    </source>
</evidence>
<evidence type="ECO:0000256" key="9">
    <source>
        <dbReference type="ARBA" id="ARBA00022842"/>
    </source>
</evidence>
<comment type="caution">
    <text evidence="11">The sequence shown here is derived from an EMBL/GenBank/DDBJ whole genome shotgun (WGS) entry which is preliminary data.</text>
</comment>
<comment type="similarity">
    <text evidence="2">Belongs to the TsaE family.</text>
</comment>
<dbReference type="Gene3D" id="3.40.50.300">
    <property type="entry name" value="P-loop containing nucleotide triphosphate hydrolases"/>
    <property type="match status" value="1"/>
</dbReference>
<dbReference type="Proteomes" id="UP000179057">
    <property type="component" value="Unassembled WGS sequence"/>
</dbReference>
<reference evidence="11 12" key="1">
    <citation type="journal article" date="2016" name="Nat. Commun.">
        <title>Thousands of microbial genomes shed light on interconnected biogeochemical processes in an aquifer system.</title>
        <authorList>
            <person name="Anantharaman K."/>
            <person name="Brown C.T."/>
            <person name="Hug L.A."/>
            <person name="Sharon I."/>
            <person name="Castelle C.J."/>
            <person name="Probst A.J."/>
            <person name="Thomas B.C."/>
            <person name="Singh A."/>
            <person name="Wilkins M.J."/>
            <person name="Karaoz U."/>
            <person name="Brodie E.L."/>
            <person name="Williams K.H."/>
            <person name="Hubbard S.S."/>
            <person name="Banfield J.F."/>
        </authorList>
    </citation>
    <scope>NUCLEOTIDE SEQUENCE [LARGE SCALE GENOMIC DNA]</scope>
</reference>
<dbReference type="GO" id="GO:0005737">
    <property type="term" value="C:cytoplasm"/>
    <property type="evidence" value="ECO:0007669"/>
    <property type="project" value="UniProtKB-SubCell"/>
</dbReference>
<dbReference type="GO" id="GO:0005524">
    <property type="term" value="F:ATP binding"/>
    <property type="evidence" value="ECO:0007669"/>
    <property type="project" value="UniProtKB-KW"/>
</dbReference>
<dbReference type="Pfam" id="PF02367">
    <property type="entry name" value="TsaE"/>
    <property type="match status" value="2"/>
</dbReference>
<evidence type="ECO:0000256" key="1">
    <source>
        <dbReference type="ARBA" id="ARBA00004496"/>
    </source>
</evidence>
<evidence type="ECO:0000256" key="7">
    <source>
        <dbReference type="ARBA" id="ARBA00022741"/>
    </source>
</evidence>
<accession>A0A1F8DYQ4</accession>
<keyword evidence="4" id="KW-0963">Cytoplasm</keyword>
<evidence type="ECO:0000313" key="11">
    <source>
        <dbReference type="EMBL" id="OGM93647.1"/>
    </source>
</evidence>
<evidence type="ECO:0000256" key="10">
    <source>
        <dbReference type="ARBA" id="ARBA00032441"/>
    </source>
</evidence>
<dbReference type="NCBIfam" id="TIGR00150">
    <property type="entry name" value="T6A_YjeE"/>
    <property type="match status" value="1"/>
</dbReference>
<keyword evidence="9" id="KW-0460">Magnesium</keyword>
<dbReference type="PANTHER" id="PTHR33540:SF2">
    <property type="entry name" value="TRNA THREONYLCARBAMOYLADENOSINE BIOSYNTHESIS PROTEIN TSAE"/>
    <property type="match status" value="1"/>
</dbReference>
<keyword evidence="11" id="KW-0808">Transferase</keyword>
<keyword evidence="5" id="KW-0819">tRNA processing</keyword>
<proteinExistence type="inferred from homology"/>
<dbReference type="AlphaFoldDB" id="A0A1F8DYQ4"/>
<evidence type="ECO:0000256" key="6">
    <source>
        <dbReference type="ARBA" id="ARBA00022723"/>
    </source>
</evidence>
<dbReference type="InterPro" id="IPR027417">
    <property type="entry name" value="P-loop_NTPase"/>
</dbReference>